<organism evidence="2 3">
    <name type="scientific">Stylonychia lemnae</name>
    <name type="common">Ciliate</name>
    <dbReference type="NCBI Taxonomy" id="5949"/>
    <lineage>
        <taxon>Eukaryota</taxon>
        <taxon>Sar</taxon>
        <taxon>Alveolata</taxon>
        <taxon>Ciliophora</taxon>
        <taxon>Intramacronucleata</taxon>
        <taxon>Spirotrichea</taxon>
        <taxon>Stichotrichia</taxon>
        <taxon>Sporadotrichida</taxon>
        <taxon>Oxytrichidae</taxon>
        <taxon>Stylonychinae</taxon>
        <taxon>Stylonychia</taxon>
    </lineage>
</organism>
<dbReference type="EMBL" id="CCKQ01013810">
    <property type="protein sequence ID" value="CDW85522.1"/>
    <property type="molecule type" value="Genomic_DNA"/>
</dbReference>
<dbReference type="InParanoid" id="A0A078AWB0"/>
<proteinExistence type="predicted"/>
<evidence type="ECO:0000313" key="2">
    <source>
        <dbReference type="EMBL" id="CDW85522.1"/>
    </source>
</evidence>
<protein>
    <submittedName>
        <fullName evidence="2">Uncharacterized protein</fullName>
    </submittedName>
</protein>
<name>A0A078AWB0_STYLE</name>
<feature type="chain" id="PRO_5001729735" evidence="1">
    <location>
        <begin position="23"/>
        <end position="104"/>
    </location>
</feature>
<evidence type="ECO:0000256" key="1">
    <source>
        <dbReference type="SAM" id="SignalP"/>
    </source>
</evidence>
<keyword evidence="3" id="KW-1185">Reference proteome</keyword>
<gene>
    <name evidence="2" type="primary">Contig1180.g1275</name>
    <name evidence="2" type="ORF">STYLEM_14601</name>
</gene>
<dbReference type="AlphaFoldDB" id="A0A078AWB0"/>
<evidence type="ECO:0000313" key="3">
    <source>
        <dbReference type="Proteomes" id="UP000039865"/>
    </source>
</evidence>
<sequence length="104" mass="12172">MIYRLTLLIILTLTIFFQPALLKGSKKKKSLSPVEKKLKNLKEEYRKTKCAHLGDEMASQCYYYYISPHCFKQVFGETGVEWGEFLGNKDQDYTDCYKKIQTGK</sequence>
<feature type="signal peptide" evidence="1">
    <location>
        <begin position="1"/>
        <end position="22"/>
    </location>
</feature>
<keyword evidence="1" id="KW-0732">Signal</keyword>
<accession>A0A078AWB0</accession>
<reference evidence="2 3" key="1">
    <citation type="submission" date="2014-06" db="EMBL/GenBank/DDBJ databases">
        <authorList>
            <person name="Swart Estienne"/>
        </authorList>
    </citation>
    <scope>NUCLEOTIDE SEQUENCE [LARGE SCALE GENOMIC DNA]</scope>
    <source>
        <strain evidence="2 3">130c</strain>
    </source>
</reference>
<dbReference type="Proteomes" id="UP000039865">
    <property type="component" value="Unassembled WGS sequence"/>
</dbReference>